<dbReference type="InterPro" id="IPR016024">
    <property type="entry name" value="ARM-type_fold"/>
</dbReference>
<dbReference type="AlphaFoldDB" id="A0AA38RXX1"/>
<dbReference type="InterPro" id="IPR027528">
    <property type="entry name" value="eIF3m"/>
</dbReference>
<feature type="domain" description="PCI" evidence="7">
    <location>
        <begin position="181"/>
        <end position="352"/>
    </location>
</feature>
<dbReference type="Proteomes" id="UP001174691">
    <property type="component" value="Unassembled WGS sequence"/>
</dbReference>
<comment type="similarity">
    <text evidence="5">Belongs to the eIF-3 subunit M family.</text>
</comment>
<organism evidence="8 9">
    <name type="scientific">Coniochaeta hoffmannii</name>
    <dbReference type="NCBI Taxonomy" id="91930"/>
    <lineage>
        <taxon>Eukaryota</taxon>
        <taxon>Fungi</taxon>
        <taxon>Dikarya</taxon>
        <taxon>Ascomycota</taxon>
        <taxon>Pezizomycotina</taxon>
        <taxon>Sordariomycetes</taxon>
        <taxon>Sordariomycetidae</taxon>
        <taxon>Coniochaetales</taxon>
        <taxon>Coniochaetaceae</taxon>
        <taxon>Coniochaeta</taxon>
    </lineage>
</organism>
<dbReference type="GO" id="GO:0001732">
    <property type="term" value="P:formation of cytoplasmic translation initiation complex"/>
    <property type="evidence" value="ECO:0007669"/>
    <property type="project" value="UniProtKB-UniRule"/>
</dbReference>
<protein>
    <recommendedName>
        <fullName evidence="5">Eukaryotic translation initiation factor 3 subunit M</fullName>
        <shortName evidence="5">eIF3m</shortName>
    </recommendedName>
</protein>
<evidence type="ECO:0000256" key="4">
    <source>
        <dbReference type="ARBA" id="ARBA00022917"/>
    </source>
</evidence>
<feature type="compositionally biased region" description="Basic and acidic residues" evidence="6">
    <location>
        <begin position="392"/>
        <end position="403"/>
    </location>
</feature>
<reference evidence="8" key="1">
    <citation type="submission" date="2022-07" db="EMBL/GenBank/DDBJ databases">
        <title>Fungi with potential for degradation of polypropylene.</title>
        <authorList>
            <person name="Gostincar C."/>
        </authorList>
    </citation>
    <scope>NUCLEOTIDE SEQUENCE</scope>
    <source>
        <strain evidence="8">EXF-13287</strain>
    </source>
</reference>
<dbReference type="PROSITE" id="PS50250">
    <property type="entry name" value="PCI"/>
    <property type="match status" value="1"/>
</dbReference>
<comment type="subunit">
    <text evidence="5">Component of the eukaryotic translation initiation factor 3 (eIF-3) complex.</text>
</comment>
<keyword evidence="2 5" id="KW-0963">Cytoplasm</keyword>
<dbReference type="Pfam" id="PF01399">
    <property type="entry name" value="PCI"/>
    <property type="match status" value="1"/>
</dbReference>
<comment type="function">
    <text evidence="5">Component of the eukaryotic translation initiation factor 3 (eIF-3) complex, which is involved in protein synthesis of a specialized repertoire of mRNAs and, together with other initiation factors, stimulates binding of mRNA and methionyl-tRNAi to the 40S ribosome. The eIF-3 complex specifically targets and initiates translation of a subset of mRNAs involved in cell proliferation.</text>
</comment>
<dbReference type="InterPro" id="IPR000717">
    <property type="entry name" value="PCI_dom"/>
</dbReference>
<evidence type="ECO:0000259" key="7">
    <source>
        <dbReference type="PROSITE" id="PS50250"/>
    </source>
</evidence>
<keyword evidence="9" id="KW-1185">Reference proteome</keyword>
<dbReference type="InterPro" id="IPR045237">
    <property type="entry name" value="COPS7/eIF3m"/>
</dbReference>
<dbReference type="PANTHER" id="PTHR15350:SF2">
    <property type="entry name" value="EUKARYOTIC TRANSLATION INITIATION FACTOR 3 SUBUNIT M"/>
    <property type="match status" value="1"/>
</dbReference>
<evidence type="ECO:0000256" key="1">
    <source>
        <dbReference type="ARBA" id="ARBA00008482"/>
    </source>
</evidence>
<dbReference type="SMART" id="SM00088">
    <property type="entry name" value="PINT"/>
    <property type="match status" value="1"/>
</dbReference>
<dbReference type="InterPro" id="IPR040750">
    <property type="entry name" value="eIF3m_C_helix"/>
</dbReference>
<dbReference type="Pfam" id="PF18005">
    <property type="entry name" value="eIF3m_C_helix"/>
    <property type="match status" value="1"/>
</dbReference>
<evidence type="ECO:0000256" key="5">
    <source>
        <dbReference type="HAMAP-Rule" id="MF_03012"/>
    </source>
</evidence>
<comment type="caution">
    <text evidence="8">The sequence shown here is derived from an EMBL/GenBank/DDBJ whole genome shotgun (WGS) entry which is preliminary data.</text>
</comment>
<dbReference type="PANTHER" id="PTHR15350">
    <property type="entry name" value="COP9 SIGNALOSOME COMPLEX SUBUNIT 7/DENDRITIC CELL PROTEIN GA17"/>
    <property type="match status" value="1"/>
</dbReference>
<feature type="compositionally biased region" description="Gly residues" evidence="6">
    <location>
        <begin position="409"/>
        <end position="419"/>
    </location>
</feature>
<dbReference type="HAMAP" id="MF_03012">
    <property type="entry name" value="eIF3m"/>
    <property type="match status" value="1"/>
</dbReference>
<gene>
    <name evidence="8" type="ORF">NKR19_g1706</name>
</gene>
<evidence type="ECO:0000256" key="6">
    <source>
        <dbReference type="SAM" id="MobiDB-lite"/>
    </source>
</evidence>
<evidence type="ECO:0000256" key="3">
    <source>
        <dbReference type="ARBA" id="ARBA00022540"/>
    </source>
</evidence>
<dbReference type="EMBL" id="JANBVN010000016">
    <property type="protein sequence ID" value="KAJ9161999.1"/>
    <property type="molecule type" value="Genomic_DNA"/>
</dbReference>
<evidence type="ECO:0000313" key="9">
    <source>
        <dbReference type="Proteomes" id="UP001174691"/>
    </source>
</evidence>
<sequence>MSIERPKLLFVDGTFAELAQAMADIVQVGEQVKPLLEKEQNDEALQIIVKASSHLNTVPEKEFNPAYNLLIHLVLESKDPKKYLPTMCGNLLKPIPSSPVNHMNLASNALTTIFNNLEPTNPLRYNVFMQICRFLKHNNYYEGLRPMLKNLPKWLKDWDTDEEDARKLYVEVAEIASEGGDGEESYHSLIQALNTFDREDQEEITSQEAQQLSLRALRMALLSEKTFLFQDLRALPTVQALSDSHPVYAQLLDIFTEQDLEDYSDFKEEHEGFIEKEKLDDAKLERKMRLLTFASLAASTPNREIPYANIARALQIPVEQVEMWSIDVIRAKLVEGRLSQKDKVFKVHRTTYRVFGEKQWRELGTRVDQYKTVVDNLLTVIRRQQAEAQAAAEREQAEMERKLANAGLDGEGGSGNTRGGGERSGRGGGRGGRGGSGFGSGRGGFGGRSGGQEPRESAAPRAERDDNAD</sequence>
<feature type="compositionally biased region" description="Gly residues" evidence="6">
    <location>
        <begin position="426"/>
        <end position="450"/>
    </location>
</feature>
<accession>A0AA38RXX1</accession>
<proteinExistence type="inferred from homology"/>
<comment type="subcellular location">
    <subcellularLocation>
        <location evidence="5">Cytoplasm</location>
    </subcellularLocation>
</comment>
<keyword evidence="4 5" id="KW-0648">Protein biosynthesis</keyword>
<feature type="compositionally biased region" description="Basic and acidic residues" evidence="6">
    <location>
        <begin position="453"/>
        <end position="469"/>
    </location>
</feature>
<dbReference type="GO" id="GO:0033290">
    <property type="term" value="C:eukaryotic 48S preinitiation complex"/>
    <property type="evidence" value="ECO:0007669"/>
    <property type="project" value="UniProtKB-UniRule"/>
</dbReference>
<feature type="region of interest" description="Disordered" evidence="6">
    <location>
        <begin position="391"/>
        <end position="469"/>
    </location>
</feature>
<evidence type="ECO:0000256" key="2">
    <source>
        <dbReference type="ARBA" id="ARBA00022490"/>
    </source>
</evidence>
<keyword evidence="3 5" id="KW-0396">Initiation factor</keyword>
<dbReference type="SUPFAM" id="SSF48371">
    <property type="entry name" value="ARM repeat"/>
    <property type="match status" value="1"/>
</dbReference>
<comment type="similarity">
    <text evidence="1">Belongs to the CSN7/EIF3M family. CSN7 subfamily.</text>
</comment>
<dbReference type="GO" id="GO:0071541">
    <property type="term" value="C:eukaryotic translation initiation factor 3 complex, eIF3m"/>
    <property type="evidence" value="ECO:0007669"/>
    <property type="project" value="UniProtKB-UniRule"/>
</dbReference>
<dbReference type="GO" id="GO:0003743">
    <property type="term" value="F:translation initiation factor activity"/>
    <property type="evidence" value="ECO:0007669"/>
    <property type="project" value="UniProtKB-UniRule"/>
</dbReference>
<evidence type="ECO:0000313" key="8">
    <source>
        <dbReference type="EMBL" id="KAJ9161999.1"/>
    </source>
</evidence>
<dbReference type="GO" id="GO:0016282">
    <property type="term" value="C:eukaryotic 43S preinitiation complex"/>
    <property type="evidence" value="ECO:0007669"/>
    <property type="project" value="UniProtKB-UniRule"/>
</dbReference>
<name>A0AA38RXX1_9PEZI</name>